<sequence>METKITPSMVKPMLALFIYKPTANRIAGAPTIKAEILRKFGENVQGNLFNPERLTFRLQETFIDFEGFPNLGGKNSRKQTAVNNLHYMTVHVAVNYALDVVEKKKKRKSTMMLLVTGNGIPSVYGVAAIKNAILRDLEWLGYYKAVKDRNPGVVFVKFK</sequence>
<reference evidence="1" key="1">
    <citation type="submission" date="2007-07" db="EMBL/GenBank/DDBJ databases">
        <title>PCAP assembly of the Caenorhabditis remanei genome.</title>
        <authorList>
            <consortium name="The Caenorhabditis remanei Sequencing Consortium"/>
            <person name="Wilson R.K."/>
        </authorList>
    </citation>
    <scope>NUCLEOTIDE SEQUENCE [LARGE SCALE GENOMIC DNA]</scope>
    <source>
        <strain evidence="1">PB4641</strain>
    </source>
</reference>
<proteinExistence type="predicted"/>
<dbReference type="Proteomes" id="UP000008281">
    <property type="component" value="Unassembled WGS sequence"/>
</dbReference>
<dbReference type="HOGENOM" id="CLU_1662426_0_0_1"/>
<dbReference type="EMBL" id="DS268537">
    <property type="protein sequence ID" value="EFO87501.1"/>
    <property type="molecule type" value="Genomic_DNA"/>
</dbReference>
<accession>E3N653</accession>
<evidence type="ECO:0000313" key="1">
    <source>
        <dbReference type="EMBL" id="EFO87501.1"/>
    </source>
</evidence>
<dbReference type="InterPro" id="IPR036063">
    <property type="entry name" value="Smr_dom_sf"/>
</dbReference>
<protein>
    <recommendedName>
        <fullName evidence="3">Smr domain-containing protein</fullName>
    </recommendedName>
</protein>
<evidence type="ECO:0008006" key="3">
    <source>
        <dbReference type="Google" id="ProtNLM"/>
    </source>
</evidence>
<dbReference type="AlphaFoldDB" id="E3N653"/>
<gene>
    <name evidence="1" type="ORF">CRE_03364</name>
</gene>
<dbReference type="Gene3D" id="3.30.1370.110">
    <property type="match status" value="1"/>
</dbReference>
<keyword evidence="2" id="KW-1185">Reference proteome</keyword>
<dbReference type="InParanoid" id="E3N653"/>
<organism evidence="2">
    <name type="scientific">Caenorhabditis remanei</name>
    <name type="common">Caenorhabditis vulgaris</name>
    <dbReference type="NCBI Taxonomy" id="31234"/>
    <lineage>
        <taxon>Eukaryota</taxon>
        <taxon>Metazoa</taxon>
        <taxon>Ecdysozoa</taxon>
        <taxon>Nematoda</taxon>
        <taxon>Chromadorea</taxon>
        <taxon>Rhabditida</taxon>
        <taxon>Rhabditina</taxon>
        <taxon>Rhabditomorpha</taxon>
        <taxon>Rhabditoidea</taxon>
        <taxon>Rhabditidae</taxon>
        <taxon>Peloderinae</taxon>
        <taxon>Caenorhabditis</taxon>
    </lineage>
</organism>
<name>E3N653_CAERE</name>
<evidence type="ECO:0000313" key="2">
    <source>
        <dbReference type="Proteomes" id="UP000008281"/>
    </source>
</evidence>
<dbReference type="OrthoDB" id="3231855at2759"/>
<dbReference type="eggNOG" id="ENOG502TKFA">
    <property type="taxonomic scope" value="Eukaryota"/>
</dbReference>
<dbReference type="SUPFAM" id="SSF160443">
    <property type="entry name" value="SMR domain-like"/>
    <property type="match status" value="1"/>
</dbReference>